<dbReference type="EMBL" id="JAROKS010000001">
    <property type="protein sequence ID" value="KAK1806824.1"/>
    <property type="molecule type" value="Genomic_DNA"/>
</dbReference>
<evidence type="ECO:0000313" key="2">
    <source>
        <dbReference type="Proteomes" id="UP001239994"/>
    </source>
</evidence>
<comment type="caution">
    <text evidence="1">The sequence shown here is derived from an EMBL/GenBank/DDBJ whole genome shotgun (WGS) entry which is preliminary data.</text>
</comment>
<reference evidence="1" key="1">
    <citation type="submission" date="2023-03" db="EMBL/GenBank/DDBJ databases">
        <title>Electrophorus voltai genome.</title>
        <authorList>
            <person name="Bian C."/>
        </authorList>
    </citation>
    <scope>NUCLEOTIDE SEQUENCE</scope>
    <source>
        <strain evidence="1">CB-2022</strain>
        <tissue evidence="1">Muscle</tissue>
    </source>
</reference>
<proteinExistence type="predicted"/>
<accession>A0AAD9E738</accession>
<protein>
    <submittedName>
        <fullName evidence="1">Uncharacterized protein</fullName>
    </submittedName>
</protein>
<organism evidence="1 2">
    <name type="scientific">Electrophorus voltai</name>
    <dbReference type="NCBI Taxonomy" id="2609070"/>
    <lineage>
        <taxon>Eukaryota</taxon>
        <taxon>Metazoa</taxon>
        <taxon>Chordata</taxon>
        <taxon>Craniata</taxon>
        <taxon>Vertebrata</taxon>
        <taxon>Euteleostomi</taxon>
        <taxon>Actinopterygii</taxon>
        <taxon>Neopterygii</taxon>
        <taxon>Teleostei</taxon>
        <taxon>Ostariophysi</taxon>
        <taxon>Gymnotiformes</taxon>
        <taxon>Gymnotoidei</taxon>
        <taxon>Gymnotidae</taxon>
        <taxon>Electrophorus</taxon>
    </lineage>
</organism>
<sequence length="95" mass="10357">MLRILSYMPNQRTYIISALLRDTEVTVMAAAAAAPPPRRLACITLKPDEGEADRAARRSSLMHFQGTSQRDNTSGIHGDVSLGCLCSSAMSIWFS</sequence>
<dbReference type="Proteomes" id="UP001239994">
    <property type="component" value="Unassembled WGS sequence"/>
</dbReference>
<evidence type="ECO:0000313" key="1">
    <source>
        <dbReference type="EMBL" id="KAK1806824.1"/>
    </source>
</evidence>
<name>A0AAD9E738_9TELE</name>
<gene>
    <name evidence="1" type="ORF">P4O66_005311</name>
</gene>
<keyword evidence="2" id="KW-1185">Reference proteome</keyword>
<dbReference type="AlphaFoldDB" id="A0AAD9E738"/>